<evidence type="ECO:0008006" key="3">
    <source>
        <dbReference type="Google" id="ProtNLM"/>
    </source>
</evidence>
<gene>
    <name evidence="1" type="ORF">CJF59_09565</name>
</gene>
<dbReference type="AlphaFoldDB" id="A0AAN1U9C2"/>
<protein>
    <recommendedName>
        <fullName evidence="3">TubC N-terminal docking domain-containing protein</fullName>
    </recommendedName>
</protein>
<sequence length="163" mass="18751">MVSQVLRDLFARDSDPFQVSFLVKEIESLGAHIVLADEQPVIRGDRSVISPDLLVRLKENRALIIEHLKEQAAHSAERMEGIEQERSGIRRDMETGKLHVFGNPSSQWLMAQGWEWDKHRRRFMAPYPFDREDPHPSCMIGGGPKLTDDYPELMFEPQNEQAA</sequence>
<dbReference type="KEGG" id="apom:CPF11_03160"/>
<evidence type="ECO:0000313" key="2">
    <source>
        <dbReference type="Proteomes" id="UP000256572"/>
    </source>
</evidence>
<name>A0AAN1U9C2_9PROT</name>
<reference evidence="1 2" key="1">
    <citation type="submission" date="2017-09" db="EMBL/GenBank/DDBJ databases">
        <authorList>
            <person name="Kim K.H."/>
            <person name="Chun B.H."/>
            <person name="Han G.S."/>
            <person name="Hyun S.G."/>
            <person name="Jeon C.O."/>
        </authorList>
    </citation>
    <scope>NUCLEOTIDE SEQUENCE [LARGE SCALE GENOMIC DNA]</scope>
    <source>
        <strain evidence="1 2">SH</strain>
    </source>
</reference>
<evidence type="ECO:0000313" key="1">
    <source>
        <dbReference type="EMBL" id="AXN00771.1"/>
    </source>
</evidence>
<dbReference type="EMBL" id="CP023189">
    <property type="protein sequence ID" value="AXN00771.1"/>
    <property type="molecule type" value="Genomic_DNA"/>
</dbReference>
<accession>A0AAN1U9C2</accession>
<dbReference type="Proteomes" id="UP000256572">
    <property type="component" value="Chromosome"/>
</dbReference>
<reference evidence="1 2" key="2">
    <citation type="submission" date="2018-08" db="EMBL/GenBank/DDBJ databases">
        <title>Acetobacter oryzifermentans sp. nov., isolated from Korea traditional vinegar and reclassification of Acetobacter pasteurianus subsp. ascendens (Henneberg 1898) as Acetobacter ascendens comb. nov.</title>
        <authorList>
            <person name="Cho G.Y."/>
            <person name="Lee S.H."/>
        </authorList>
    </citation>
    <scope>NUCLEOTIDE SEQUENCE [LARGE SCALE GENOMIC DNA]</scope>
    <source>
        <strain evidence="1 2">SH</strain>
    </source>
</reference>
<organism evidence="1 2">
    <name type="scientific">Acetobacter pomorum</name>
    <dbReference type="NCBI Taxonomy" id="65959"/>
    <lineage>
        <taxon>Bacteria</taxon>
        <taxon>Pseudomonadati</taxon>
        <taxon>Pseudomonadota</taxon>
        <taxon>Alphaproteobacteria</taxon>
        <taxon>Acetobacterales</taxon>
        <taxon>Acetobacteraceae</taxon>
        <taxon>Acetobacter</taxon>
    </lineage>
</organism>
<proteinExistence type="predicted"/>